<dbReference type="GO" id="GO:0003724">
    <property type="term" value="F:RNA helicase activity"/>
    <property type="evidence" value="ECO:0007669"/>
    <property type="project" value="UniProtKB-EC"/>
</dbReference>
<evidence type="ECO:0000256" key="7">
    <source>
        <dbReference type="RuleBase" id="RU365068"/>
    </source>
</evidence>
<dbReference type="GO" id="GO:0005524">
    <property type="term" value="F:ATP binding"/>
    <property type="evidence" value="ECO:0007669"/>
    <property type="project" value="UniProtKB-UniRule"/>
</dbReference>
<dbReference type="Pfam" id="PF00270">
    <property type="entry name" value="DEAD"/>
    <property type="match status" value="1"/>
</dbReference>
<feature type="compositionally biased region" description="Low complexity" evidence="8">
    <location>
        <begin position="510"/>
        <end position="520"/>
    </location>
</feature>
<dbReference type="PROSITE" id="PS00039">
    <property type="entry name" value="DEAD_ATP_HELICASE"/>
    <property type="match status" value="1"/>
</dbReference>
<evidence type="ECO:0000256" key="8">
    <source>
        <dbReference type="SAM" id="MobiDB-lite"/>
    </source>
</evidence>
<keyword evidence="1 6" id="KW-0547">Nucleotide-binding</keyword>
<dbReference type="InterPro" id="IPR000629">
    <property type="entry name" value="RNA-helicase_DEAD-box_CS"/>
</dbReference>
<dbReference type="InterPro" id="IPR001650">
    <property type="entry name" value="Helicase_C-like"/>
</dbReference>
<evidence type="ECO:0000256" key="4">
    <source>
        <dbReference type="ARBA" id="ARBA00022840"/>
    </source>
</evidence>
<dbReference type="VEuPathDB" id="PiroplasmaDB:BBOV_II005490"/>
<comment type="catalytic activity">
    <reaction evidence="7">
        <text>ATP + H2O = ADP + phosphate + H(+)</text>
        <dbReference type="Rhea" id="RHEA:13065"/>
        <dbReference type="ChEBI" id="CHEBI:15377"/>
        <dbReference type="ChEBI" id="CHEBI:15378"/>
        <dbReference type="ChEBI" id="CHEBI:30616"/>
        <dbReference type="ChEBI" id="CHEBI:43474"/>
        <dbReference type="ChEBI" id="CHEBI:456216"/>
        <dbReference type="EC" id="3.6.4.13"/>
    </reaction>
</comment>
<keyword evidence="12" id="KW-1185">Reference proteome</keyword>
<keyword evidence="4 6" id="KW-0067">ATP-binding</keyword>
<dbReference type="PANTHER" id="PTHR24031">
    <property type="entry name" value="RNA HELICASE"/>
    <property type="match status" value="1"/>
</dbReference>
<dbReference type="OMA" id="DRICVEM"/>
<sequence>MANDQDQEDVELTSERFDELDLDHRAKRVLKDKGYTYLTHVQSKVLPLALSGKNLIIQSPTGSGKTLCFLLPAVKLLYDEGYYGELPSDASLLGCICLASTRELATQSAIQMDDLCKPLGIRAGCCIGGIRDKFDKGNARKLQILTGTPGRVLALLSNQSISDTGNVKLLVLDEADRLLDSGFRNDILDIMGYMPPSTQILLFSATIKSSLKNLCDSLLQGKEYEFVCLGSDAALLSADKLRQEYILVPMSLKLPALFHLLSKNQNKRFIVFLATCKHVRLVFEVFKRLIPAVPMTEWHGKQSQLKRNEQFTRFAAKQNNGCIFTTDVGSRGVDFPAVDYVVQLDIPDSVNTYTHRVGRTGRLTVEGTRSFGIAFSIISENEASFVEQLKTSGVKLHNLTKLLLPFLQRKENYVLQKLQALMAKEAWIKEIAQRAVISYMRYLSTRKSVTLSGAELVESVQQMALASGLPSAPQITVNDNTSEKPSKLSKLKEKIKAKKQLSNETKVDIASESDVSSTVVDSDESSDESDADTDNILTRVGTDAVDDDLKHYIEQKATEDNEDVKLKANLASTRKKFRLNRHGVAKLRGVETIKQTEQKHVVFEADSDEEVEDERYQDEVPTLVDISTEKKAYMERLNAQLKETAAHDQEWEARRRAIKRAKKLNKPLPI</sequence>
<dbReference type="InParanoid" id="A7AU89"/>
<dbReference type="EMBL" id="AAXT01000003">
    <property type="protein sequence ID" value="EDO06500.1"/>
    <property type="molecule type" value="Genomic_DNA"/>
</dbReference>
<gene>
    <name evidence="11" type="ORF">BBOV_II005490</name>
</gene>
<dbReference type="SMART" id="SM00490">
    <property type="entry name" value="HELICc"/>
    <property type="match status" value="1"/>
</dbReference>
<dbReference type="Proteomes" id="UP000002173">
    <property type="component" value="Unassembled WGS sequence"/>
</dbReference>
<comment type="function">
    <text evidence="7">RNA helicase.</text>
</comment>
<reference evidence="11 12" key="1">
    <citation type="journal article" date="2007" name="PLoS Pathog.">
        <title>Genome sequence of Babesia bovis and comparative analysis of apicomplexan hemoprotozoa.</title>
        <authorList>
            <person name="Brayton K.A."/>
            <person name="Lau A.O.T."/>
            <person name="Herndon D.R."/>
            <person name="Hannick L."/>
            <person name="Kappmeyer L.S."/>
            <person name="Berens S.J."/>
            <person name="Bidwell S.L."/>
            <person name="Brown W.C."/>
            <person name="Crabtree J."/>
            <person name="Fadrosh D."/>
            <person name="Feldblum T."/>
            <person name="Forberger H.A."/>
            <person name="Haas B.J."/>
            <person name="Howell J.M."/>
            <person name="Khouri H."/>
            <person name="Koo H."/>
            <person name="Mann D.J."/>
            <person name="Norimine J."/>
            <person name="Paulsen I.T."/>
            <person name="Radune D."/>
            <person name="Ren Q."/>
            <person name="Smith R.K. Jr."/>
            <person name="Suarez C.E."/>
            <person name="White O."/>
            <person name="Wortman J.R."/>
            <person name="Knowles D.P. Jr."/>
            <person name="McElwain T.F."/>
            <person name="Nene V.M."/>
        </authorList>
    </citation>
    <scope>NUCLEOTIDE SEQUENCE [LARGE SCALE GENOMIC DNA]</scope>
    <source>
        <strain evidence="11">T2Bo</strain>
    </source>
</reference>
<keyword evidence="2 6" id="KW-0378">Hydrolase</keyword>
<dbReference type="STRING" id="5865.A7AU89"/>
<dbReference type="GeneID" id="5478301"/>
<dbReference type="PROSITE" id="PS51194">
    <property type="entry name" value="HELICASE_CTER"/>
    <property type="match status" value="1"/>
</dbReference>
<feature type="domain" description="Helicase ATP-binding" evidence="9">
    <location>
        <begin position="46"/>
        <end position="225"/>
    </location>
</feature>
<dbReference type="CDD" id="cd00268">
    <property type="entry name" value="DEADc"/>
    <property type="match status" value="1"/>
</dbReference>
<dbReference type="Gene3D" id="3.40.50.300">
    <property type="entry name" value="P-loop containing nucleotide triphosphate hydrolases"/>
    <property type="match status" value="2"/>
</dbReference>
<evidence type="ECO:0000259" key="10">
    <source>
        <dbReference type="PROSITE" id="PS51194"/>
    </source>
</evidence>
<evidence type="ECO:0000256" key="2">
    <source>
        <dbReference type="ARBA" id="ARBA00022801"/>
    </source>
</evidence>
<proteinExistence type="inferred from homology"/>
<comment type="domain">
    <text evidence="7">The Q motif is unique to and characteristic of the DEAD box family of RNA helicases and controls ATP binding and hydrolysis.</text>
</comment>
<dbReference type="InterPro" id="IPR014001">
    <property type="entry name" value="Helicase_ATP-bd"/>
</dbReference>
<organism evidence="11 12">
    <name type="scientific">Babesia bovis</name>
    <dbReference type="NCBI Taxonomy" id="5865"/>
    <lineage>
        <taxon>Eukaryota</taxon>
        <taxon>Sar</taxon>
        <taxon>Alveolata</taxon>
        <taxon>Apicomplexa</taxon>
        <taxon>Aconoidasida</taxon>
        <taxon>Piroplasmida</taxon>
        <taxon>Babesiidae</taxon>
        <taxon>Babesia</taxon>
    </lineage>
</organism>
<evidence type="ECO:0000256" key="6">
    <source>
        <dbReference type="RuleBase" id="RU000492"/>
    </source>
</evidence>
<comment type="similarity">
    <text evidence="6">Belongs to the DEAD box helicase family.</text>
</comment>
<dbReference type="RefSeq" id="XP_001610068.1">
    <property type="nucleotide sequence ID" value="XM_001610018.1"/>
</dbReference>
<comment type="caution">
    <text evidence="11">The sequence shown here is derived from an EMBL/GenBank/DDBJ whole genome shotgun (WGS) entry which is preliminary data.</text>
</comment>
<dbReference type="GO" id="GO:0016787">
    <property type="term" value="F:hydrolase activity"/>
    <property type="evidence" value="ECO:0007669"/>
    <property type="project" value="UniProtKB-KW"/>
</dbReference>
<name>A7AU89_BABBO</name>
<dbReference type="CDD" id="cd18787">
    <property type="entry name" value="SF2_C_DEAD"/>
    <property type="match status" value="1"/>
</dbReference>
<feature type="domain" description="Helicase C-terminal" evidence="10">
    <location>
        <begin position="253"/>
        <end position="412"/>
    </location>
</feature>
<evidence type="ECO:0000256" key="5">
    <source>
        <dbReference type="ARBA" id="ARBA00022884"/>
    </source>
</evidence>
<evidence type="ECO:0000313" key="12">
    <source>
        <dbReference type="Proteomes" id="UP000002173"/>
    </source>
</evidence>
<dbReference type="EC" id="3.6.4.13" evidence="7"/>
<dbReference type="AlphaFoldDB" id="A7AU89"/>
<dbReference type="KEGG" id="bbo:BBOV_II005490"/>
<keyword evidence="5 7" id="KW-0694">RNA-binding</keyword>
<dbReference type="Pfam" id="PF00271">
    <property type="entry name" value="Helicase_C"/>
    <property type="match status" value="1"/>
</dbReference>
<reference evidence="12" key="3">
    <citation type="journal article" date="2021" name="Int. J. Parasitol.">
        <title>Comparative analysis of gene expression between Babesia bovis blood stages and kinetes allowed by improved genome annotation.</title>
        <authorList>
            <person name="Ueti M.W."/>
            <person name="Johnson W.C."/>
            <person name="Kappmeyer L.S."/>
            <person name="Herndon D.R."/>
            <person name="Mousel M.R."/>
            <person name="Reif K.E."/>
            <person name="Taus N.S."/>
            <person name="Ifeonu O.O."/>
            <person name="Silva J.C."/>
            <person name="Suarez C.E."/>
            <person name="Brayton K.A."/>
        </authorList>
    </citation>
    <scope>NUCLEOTIDE SEQUENCE [LARGE SCALE GENOMIC DNA]</scope>
</reference>
<dbReference type="InterPro" id="IPR011545">
    <property type="entry name" value="DEAD/DEAH_box_helicase_dom"/>
</dbReference>
<dbReference type="PROSITE" id="PS51192">
    <property type="entry name" value="HELICASE_ATP_BIND_1"/>
    <property type="match status" value="1"/>
</dbReference>
<evidence type="ECO:0000313" key="11">
    <source>
        <dbReference type="EMBL" id="EDO06500.1"/>
    </source>
</evidence>
<feature type="region of interest" description="Disordered" evidence="8">
    <location>
        <begin position="502"/>
        <end position="536"/>
    </location>
</feature>
<reference evidence="12" key="2">
    <citation type="journal article" date="2020" name="Data Brief">
        <title>Transcriptome dataset of Babesia bovis life stages within vertebrate and invertebrate hosts.</title>
        <authorList>
            <person name="Ueti M.W."/>
            <person name="Johnson W.C."/>
            <person name="Kappmeyer L.S."/>
            <person name="Herndon D.R."/>
            <person name="Mousel M.R."/>
            <person name="Reif K.E."/>
            <person name="Taus N.S."/>
            <person name="Ifeonu O.O."/>
            <person name="Silva J.C."/>
            <person name="Suarez C.E."/>
            <person name="Brayton K.A."/>
        </authorList>
    </citation>
    <scope>NUCLEOTIDE SEQUENCE [LARGE SCALE GENOMIC DNA]</scope>
</reference>
<evidence type="ECO:0000259" key="9">
    <source>
        <dbReference type="PROSITE" id="PS51192"/>
    </source>
</evidence>
<evidence type="ECO:0000256" key="1">
    <source>
        <dbReference type="ARBA" id="ARBA00022741"/>
    </source>
</evidence>
<dbReference type="SMART" id="SM00487">
    <property type="entry name" value="DEXDc"/>
    <property type="match status" value="1"/>
</dbReference>
<dbReference type="eggNOG" id="KOG0343">
    <property type="taxonomic scope" value="Eukaryota"/>
</dbReference>
<dbReference type="InterPro" id="IPR044742">
    <property type="entry name" value="DEAD/DEAH_RhlB"/>
</dbReference>
<accession>A7AU89</accession>
<dbReference type="InterPro" id="IPR027417">
    <property type="entry name" value="P-loop_NTPase"/>
</dbReference>
<dbReference type="GO" id="GO:0003723">
    <property type="term" value="F:RNA binding"/>
    <property type="evidence" value="ECO:0007669"/>
    <property type="project" value="UniProtKB-UniRule"/>
</dbReference>
<protein>
    <recommendedName>
        <fullName evidence="7">ATP-dependent RNA helicase</fullName>
        <ecNumber evidence="7">3.6.4.13</ecNumber>
    </recommendedName>
</protein>
<dbReference type="FunCoup" id="A7AU89">
    <property type="interactions" value="4"/>
</dbReference>
<evidence type="ECO:0000256" key="3">
    <source>
        <dbReference type="ARBA" id="ARBA00022806"/>
    </source>
</evidence>
<dbReference type="SUPFAM" id="SSF52540">
    <property type="entry name" value="P-loop containing nucleoside triphosphate hydrolases"/>
    <property type="match status" value="2"/>
</dbReference>
<feature type="compositionally biased region" description="Acidic residues" evidence="8">
    <location>
        <begin position="521"/>
        <end position="533"/>
    </location>
</feature>
<keyword evidence="3 6" id="KW-0347">Helicase</keyword>